<feature type="domain" description="PPIase cyclophilin-type" evidence="4">
    <location>
        <begin position="9"/>
        <end position="69"/>
    </location>
</feature>
<evidence type="ECO:0000256" key="3">
    <source>
        <dbReference type="ARBA" id="ARBA00023235"/>
    </source>
</evidence>
<evidence type="ECO:0000313" key="5">
    <source>
        <dbReference type="EMBL" id="GFC90725.1"/>
    </source>
</evidence>
<keyword evidence="3 5" id="KW-0413">Isomerase</keyword>
<dbReference type="InterPro" id="IPR044665">
    <property type="entry name" value="E_coli_cyclophilin_A-like"/>
</dbReference>
<evidence type="ECO:0000256" key="1">
    <source>
        <dbReference type="ARBA" id="ARBA00013194"/>
    </source>
</evidence>
<keyword evidence="2" id="KW-0697">Rotamase</keyword>
<name>A0A699S027_TANCI</name>
<evidence type="ECO:0000256" key="2">
    <source>
        <dbReference type="ARBA" id="ARBA00023110"/>
    </source>
</evidence>
<dbReference type="EMBL" id="BKCJ011127850">
    <property type="protein sequence ID" value="GFC90725.1"/>
    <property type="molecule type" value="Genomic_DNA"/>
</dbReference>
<dbReference type="GO" id="GO:0003755">
    <property type="term" value="F:peptidyl-prolyl cis-trans isomerase activity"/>
    <property type="evidence" value="ECO:0007669"/>
    <property type="project" value="UniProtKB-KW"/>
</dbReference>
<dbReference type="InterPro" id="IPR029000">
    <property type="entry name" value="Cyclophilin-like_dom_sf"/>
</dbReference>
<dbReference type="PANTHER" id="PTHR43246">
    <property type="entry name" value="PEPTIDYL-PROLYL CIS-TRANS ISOMERASE CYP38, CHLOROPLASTIC"/>
    <property type="match status" value="1"/>
</dbReference>
<organism evidence="5">
    <name type="scientific">Tanacetum cinerariifolium</name>
    <name type="common">Dalmatian daisy</name>
    <name type="synonym">Chrysanthemum cinerariifolium</name>
    <dbReference type="NCBI Taxonomy" id="118510"/>
    <lineage>
        <taxon>Eukaryota</taxon>
        <taxon>Viridiplantae</taxon>
        <taxon>Streptophyta</taxon>
        <taxon>Embryophyta</taxon>
        <taxon>Tracheophyta</taxon>
        <taxon>Spermatophyta</taxon>
        <taxon>Magnoliopsida</taxon>
        <taxon>eudicotyledons</taxon>
        <taxon>Gunneridae</taxon>
        <taxon>Pentapetalae</taxon>
        <taxon>asterids</taxon>
        <taxon>campanulids</taxon>
        <taxon>Asterales</taxon>
        <taxon>Asteraceae</taxon>
        <taxon>Asteroideae</taxon>
        <taxon>Anthemideae</taxon>
        <taxon>Anthemidinae</taxon>
        <taxon>Tanacetum</taxon>
    </lineage>
</organism>
<dbReference type="EC" id="5.2.1.8" evidence="1"/>
<proteinExistence type="predicted"/>
<dbReference type="AlphaFoldDB" id="A0A699S027"/>
<dbReference type="Gene3D" id="2.40.100.10">
    <property type="entry name" value="Cyclophilin-like"/>
    <property type="match status" value="1"/>
</dbReference>
<gene>
    <name evidence="5" type="ORF">Tci_862695</name>
</gene>
<evidence type="ECO:0000259" key="4">
    <source>
        <dbReference type="Pfam" id="PF00160"/>
    </source>
</evidence>
<dbReference type="InterPro" id="IPR002130">
    <property type="entry name" value="Cyclophilin-type_PPIase_dom"/>
</dbReference>
<protein>
    <recommendedName>
        <fullName evidence="1">peptidylprolyl isomerase</fullName>
        <ecNumber evidence="1">5.2.1.8</ecNumber>
    </recommendedName>
</protein>
<comment type="caution">
    <text evidence="5">The sequence shown here is derived from an EMBL/GenBank/DDBJ whole genome shotgun (WGS) entry which is preliminary data.</text>
</comment>
<dbReference type="SUPFAM" id="SSF50891">
    <property type="entry name" value="Cyclophilin-like"/>
    <property type="match status" value="1"/>
</dbReference>
<feature type="non-terminal residue" evidence="5">
    <location>
        <position position="1"/>
    </location>
</feature>
<reference evidence="5" key="1">
    <citation type="journal article" date="2019" name="Sci. Rep.">
        <title>Draft genome of Tanacetum cinerariifolium, the natural source of mosquito coil.</title>
        <authorList>
            <person name="Yamashiro T."/>
            <person name="Shiraishi A."/>
            <person name="Satake H."/>
            <person name="Nakayama K."/>
        </authorList>
    </citation>
    <scope>NUCLEOTIDE SEQUENCE</scope>
</reference>
<sequence>AQMMQKPTHDPIKNEADNGLHNVRGTIAMARTSDVNSATSQFFINVKDNDMLDHGVRDFGYAVFGKVVKDQGTFFGPAKRRARSSVGVIANALSSFRKTDRHLPRGAYRRAAESGDGVLRLLPASSLAQLRRAARGRSDWRADRGVAVQLLEPHHRPGARHTEPQLLQ</sequence>
<accession>A0A699S027</accession>
<dbReference type="Pfam" id="PF00160">
    <property type="entry name" value="Pro_isomerase"/>
    <property type="match status" value="1"/>
</dbReference>